<feature type="region of interest" description="Disordered" evidence="1">
    <location>
        <begin position="85"/>
        <end position="124"/>
    </location>
</feature>
<name>A0A8J9RZK7_PHATR</name>
<proteinExistence type="predicted"/>
<accession>A0A8J9RZK7</accession>
<dbReference type="Pfam" id="PF09755">
    <property type="entry name" value="DUF2046"/>
    <property type="match status" value="1"/>
</dbReference>
<sequence length="124" mass="14372">VLKRERNRAGRIAADLAAIRSAAVQSQLEAEVVEEGRINGLMRRLEVLQQEKGRIIVELEREEEMLTNTLQKKLNQVRKEKAALEEQIESEKKSHNTLQTQLSDMRDRVAPHRADTQQEEMEEE</sequence>
<feature type="non-terminal residue" evidence="2">
    <location>
        <position position="1"/>
    </location>
</feature>
<feature type="compositionally biased region" description="Basic and acidic residues" evidence="1">
    <location>
        <begin position="104"/>
        <end position="116"/>
    </location>
</feature>
<dbReference type="Proteomes" id="UP000836788">
    <property type="component" value="Chromosome 1"/>
</dbReference>
<organism evidence="2">
    <name type="scientific">Phaeodactylum tricornutum</name>
    <name type="common">Diatom</name>
    <dbReference type="NCBI Taxonomy" id="2850"/>
    <lineage>
        <taxon>Eukaryota</taxon>
        <taxon>Sar</taxon>
        <taxon>Stramenopiles</taxon>
        <taxon>Ochrophyta</taxon>
        <taxon>Bacillariophyta</taxon>
        <taxon>Bacillariophyceae</taxon>
        <taxon>Bacillariophycidae</taxon>
        <taxon>Naviculales</taxon>
        <taxon>Phaeodactylaceae</taxon>
        <taxon>Phaeodactylum</taxon>
    </lineage>
</organism>
<dbReference type="PANTHER" id="PTHR15276:SF0">
    <property type="entry name" value="COILED-COIL DOMAIN-CONTAINING PROTEIN 6"/>
    <property type="match status" value="1"/>
</dbReference>
<reference evidence="2" key="1">
    <citation type="submission" date="2022-02" db="EMBL/GenBank/DDBJ databases">
        <authorList>
            <person name="Giguere J D."/>
        </authorList>
    </citation>
    <scope>NUCLEOTIDE SEQUENCE</scope>
    <source>
        <strain evidence="2">CCAP 1055/1</strain>
    </source>
</reference>
<dbReference type="PANTHER" id="PTHR15276">
    <property type="entry name" value="H4 D10S170 PROTEIN-RELATED"/>
    <property type="match status" value="1"/>
</dbReference>
<protein>
    <submittedName>
        <fullName evidence="2">Uncharacterized protein</fullName>
    </submittedName>
</protein>
<dbReference type="EMBL" id="OU594942">
    <property type="protein sequence ID" value="CAG9277245.1"/>
    <property type="molecule type" value="Genomic_DNA"/>
</dbReference>
<evidence type="ECO:0000256" key="1">
    <source>
        <dbReference type="SAM" id="MobiDB-lite"/>
    </source>
</evidence>
<gene>
    <name evidence="2" type="ORF">PTTT1_LOCUS3224</name>
</gene>
<dbReference type="InterPro" id="IPR019152">
    <property type="entry name" value="DUF2046"/>
</dbReference>
<feature type="compositionally biased region" description="Basic and acidic residues" evidence="1">
    <location>
        <begin position="85"/>
        <end position="94"/>
    </location>
</feature>
<evidence type="ECO:0000313" key="2">
    <source>
        <dbReference type="EMBL" id="CAG9277245.1"/>
    </source>
</evidence>
<dbReference type="AlphaFoldDB" id="A0A8J9RZK7"/>